<dbReference type="Gene3D" id="3.40.50.2300">
    <property type="match status" value="1"/>
</dbReference>
<dbReference type="SMART" id="SM00448">
    <property type="entry name" value="REC"/>
    <property type="match status" value="1"/>
</dbReference>
<evidence type="ECO:0000313" key="6">
    <source>
        <dbReference type="EMBL" id="MDT7042789.1"/>
    </source>
</evidence>
<dbReference type="SMART" id="SM00421">
    <property type="entry name" value="HTH_LUXR"/>
    <property type="match status" value="1"/>
</dbReference>
<dbReference type="Pfam" id="PF00196">
    <property type="entry name" value="GerE"/>
    <property type="match status" value="1"/>
</dbReference>
<name>A0ABU3K8U5_9BACT</name>
<evidence type="ECO:0000256" key="2">
    <source>
        <dbReference type="ARBA" id="ARBA00023125"/>
    </source>
</evidence>
<organism evidence="6 7">
    <name type="scientific">Candidatus Nitronereus thalassa</name>
    <dbReference type="NCBI Taxonomy" id="3020898"/>
    <lineage>
        <taxon>Bacteria</taxon>
        <taxon>Pseudomonadati</taxon>
        <taxon>Nitrospirota</taxon>
        <taxon>Nitrospiria</taxon>
        <taxon>Nitrospirales</taxon>
        <taxon>Nitrospiraceae</taxon>
        <taxon>Candidatus Nitronereus</taxon>
    </lineage>
</organism>
<dbReference type="CDD" id="cd06170">
    <property type="entry name" value="LuxR_C_like"/>
    <property type="match status" value="1"/>
</dbReference>
<accession>A0ABU3K8U5</accession>
<evidence type="ECO:0000256" key="1">
    <source>
        <dbReference type="ARBA" id="ARBA00022553"/>
    </source>
</evidence>
<keyword evidence="7" id="KW-1185">Reference proteome</keyword>
<feature type="domain" description="HTH luxR-type" evidence="4">
    <location>
        <begin position="144"/>
        <end position="209"/>
    </location>
</feature>
<reference evidence="6 7" key="1">
    <citation type="journal article" date="2023" name="ISME J.">
        <title>Cultivation and genomic characterization of novel and ubiquitous marine nitrite-oxidizing bacteria from the Nitrospirales.</title>
        <authorList>
            <person name="Mueller A.J."/>
            <person name="Daebeler A."/>
            <person name="Herbold C.W."/>
            <person name="Kirkegaard R.H."/>
            <person name="Daims H."/>
        </authorList>
    </citation>
    <scope>NUCLEOTIDE SEQUENCE [LARGE SCALE GENOMIC DNA]</scope>
    <source>
        <strain evidence="6 7">EB</strain>
    </source>
</reference>
<keyword evidence="1 3" id="KW-0597">Phosphoprotein</keyword>
<dbReference type="InterPro" id="IPR011006">
    <property type="entry name" value="CheY-like_superfamily"/>
</dbReference>
<dbReference type="Proteomes" id="UP001250932">
    <property type="component" value="Unassembled WGS sequence"/>
</dbReference>
<dbReference type="SUPFAM" id="SSF52172">
    <property type="entry name" value="CheY-like"/>
    <property type="match status" value="1"/>
</dbReference>
<dbReference type="PANTHER" id="PTHR43214:SF43">
    <property type="entry name" value="TWO-COMPONENT RESPONSE REGULATOR"/>
    <property type="match status" value="1"/>
</dbReference>
<proteinExistence type="predicted"/>
<comment type="caution">
    <text evidence="6">The sequence shown here is derived from an EMBL/GenBank/DDBJ whole genome shotgun (WGS) entry which is preliminary data.</text>
</comment>
<gene>
    <name evidence="6" type="ORF">PPG34_10535</name>
</gene>
<dbReference type="InterPro" id="IPR036388">
    <property type="entry name" value="WH-like_DNA-bd_sf"/>
</dbReference>
<evidence type="ECO:0000259" key="4">
    <source>
        <dbReference type="PROSITE" id="PS50043"/>
    </source>
</evidence>
<dbReference type="InterPro" id="IPR000792">
    <property type="entry name" value="Tscrpt_reg_LuxR_C"/>
</dbReference>
<dbReference type="Pfam" id="PF00072">
    <property type="entry name" value="Response_reg"/>
    <property type="match status" value="1"/>
</dbReference>
<feature type="domain" description="Response regulatory" evidence="5">
    <location>
        <begin position="5"/>
        <end position="120"/>
    </location>
</feature>
<dbReference type="InterPro" id="IPR016032">
    <property type="entry name" value="Sig_transdc_resp-reg_C-effctor"/>
</dbReference>
<keyword evidence="2" id="KW-0238">DNA-binding</keyword>
<dbReference type="PROSITE" id="PS50110">
    <property type="entry name" value="RESPONSE_REGULATORY"/>
    <property type="match status" value="1"/>
</dbReference>
<protein>
    <submittedName>
        <fullName evidence="6">Response regulator transcription factor</fullName>
    </submittedName>
</protein>
<dbReference type="PANTHER" id="PTHR43214">
    <property type="entry name" value="TWO-COMPONENT RESPONSE REGULATOR"/>
    <property type="match status" value="1"/>
</dbReference>
<dbReference type="InterPro" id="IPR001789">
    <property type="entry name" value="Sig_transdc_resp-reg_receiver"/>
</dbReference>
<dbReference type="Gene3D" id="1.10.10.10">
    <property type="entry name" value="Winged helix-like DNA-binding domain superfamily/Winged helix DNA-binding domain"/>
    <property type="match status" value="1"/>
</dbReference>
<dbReference type="SUPFAM" id="SSF46894">
    <property type="entry name" value="C-terminal effector domain of the bipartite response regulators"/>
    <property type="match status" value="1"/>
</dbReference>
<evidence type="ECO:0000313" key="7">
    <source>
        <dbReference type="Proteomes" id="UP001250932"/>
    </source>
</evidence>
<dbReference type="PRINTS" id="PR00038">
    <property type="entry name" value="HTHLUXR"/>
</dbReference>
<evidence type="ECO:0000256" key="3">
    <source>
        <dbReference type="PROSITE-ProRule" id="PRU00169"/>
    </source>
</evidence>
<feature type="modified residue" description="4-aspartylphosphate" evidence="3">
    <location>
        <position position="55"/>
    </location>
</feature>
<dbReference type="EMBL" id="JAQOUE010000001">
    <property type="protein sequence ID" value="MDT7042789.1"/>
    <property type="molecule type" value="Genomic_DNA"/>
</dbReference>
<dbReference type="CDD" id="cd17535">
    <property type="entry name" value="REC_NarL-like"/>
    <property type="match status" value="1"/>
</dbReference>
<dbReference type="InterPro" id="IPR058245">
    <property type="entry name" value="NreC/VraR/RcsB-like_REC"/>
</dbReference>
<dbReference type="PROSITE" id="PS50043">
    <property type="entry name" value="HTH_LUXR_2"/>
    <property type="match status" value="1"/>
</dbReference>
<dbReference type="RefSeq" id="WP_313833245.1">
    <property type="nucleotide sequence ID" value="NZ_JAQOUE010000001.1"/>
</dbReference>
<evidence type="ECO:0000259" key="5">
    <source>
        <dbReference type="PROSITE" id="PS50110"/>
    </source>
</evidence>
<dbReference type="InterPro" id="IPR039420">
    <property type="entry name" value="WalR-like"/>
</dbReference>
<sequence>MQSARILLADDHPLVLQGLQKLLEGEGFNVVATAENGRDLLEVAQRHRPDVIILDISMPLLNGMAAARQLKKLLPQCKLIFLTMHADATYAREAFDAGGSGYLLKRSAASELKEAIMMVLKGRRYLTPLIPHDDFILSETSSGKSLKLGSLTLRQREVLQLLAEGHSVKEIASALNISVKTVEFHKARVMDQLGIHTTAALTKYAMNHGLAAR</sequence>